<evidence type="ECO:0000313" key="2">
    <source>
        <dbReference type="EMBL" id="MBW3093097.1"/>
    </source>
</evidence>
<accession>A0ABS6WIK0</accession>
<feature type="transmembrane region" description="Helical" evidence="1">
    <location>
        <begin position="28"/>
        <end position="47"/>
    </location>
</feature>
<dbReference type="EMBL" id="JAHBBH010000027">
    <property type="protein sequence ID" value="MBW3093097.1"/>
    <property type="molecule type" value="Genomic_DNA"/>
</dbReference>
<comment type="caution">
    <text evidence="2">The sequence shown here is derived from an EMBL/GenBank/DDBJ whole genome shotgun (WGS) entry which is preliminary data.</text>
</comment>
<reference evidence="2 3" key="1">
    <citation type="submission" date="2021-05" db="EMBL/GenBank/DDBJ databases">
        <title>Phylogenetic classification of ten novel species belonging to the genus Bifidobacterium comprising B. colchicus sp. nov., B. abeli sp. nov., B. bicoloris sp. nov., B. guerezis sp. nov., B. rosaliae sp. nov., B. santillanensis sp. nov., B. argentati sp. nov., B. amazzoni sp. nov., B. pluviali sp. nov., and B. pinnaculum sp. nov.</title>
        <authorList>
            <person name="Lugli G.A."/>
            <person name="Ruiz Garcia L."/>
            <person name="Margolles A."/>
            <person name="Ventura M."/>
        </authorList>
    </citation>
    <scope>NUCLEOTIDE SEQUENCE [LARGE SCALE GENOMIC DNA]</scope>
    <source>
        <strain evidence="2 3">82T10</strain>
    </source>
</reference>
<proteinExistence type="predicted"/>
<protein>
    <submittedName>
        <fullName evidence="2">Uncharacterized protein</fullName>
    </submittedName>
</protein>
<dbReference type="RefSeq" id="WP_219059117.1">
    <property type="nucleotide sequence ID" value="NZ_JAHBBH010000027.1"/>
</dbReference>
<evidence type="ECO:0000313" key="3">
    <source>
        <dbReference type="Proteomes" id="UP000700815"/>
    </source>
</evidence>
<keyword evidence="1" id="KW-1133">Transmembrane helix</keyword>
<keyword evidence="1" id="KW-0472">Membrane</keyword>
<keyword evidence="3" id="KW-1185">Reference proteome</keyword>
<name>A0ABS6WIK0_9BIFI</name>
<dbReference type="Proteomes" id="UP000700815">
    <property type="component" value="Unassembled WGS sequence"/>
</dbReference>
<gene>
    <name evidence="2" type="ORF">KIH79_09225</name>
</gene>
<keyword evidence="1" id="KW-0812">Transmembrane</keyword>
<organism evidence="2 3">
    <name type="scientific">Bifidobacterium miconis</name>
    <dbReference type="NCBI Taxonomy" id="2834435"/>
    <lineage>
        <taxon>Bacteria</taxon>
        <taxon>Bacillati</taxon>
        <taxon>Actinomycetota</taxon>
        <taxon>Actinomycetes</taxon>
        <taxon>Bifidobacteriales</taxon>
        <taxon>Bifidobacteriaceae</taxon>
        <taxon>Bifidobacterium</taxon>
    </lineage>
</organism>
<sequence>MRTTLVFGIISALFGAVSLSGAISGSLITAGGFGLAAGIMGLAAAIASTRKTDGNDR</sequence>
<evidence type="ECO:0000256" key="1">
    <source>
        <dbReference type="SAM" id="Phobius"/>
    </source>
</evidence>